<accession>A0A060Z9C4</accession>
<dbReference type="STRING" id="8022.A0A060Z9C4"/>
<reference evidence="2" key="2">
    <citation type="submission" date="2014-03" db="EMBL/GenBank/DDBJ databases">
        <authorList>
            <person name="Genoscope - CEA"/>
        </authorList>
    </citation>
    <scope>NUCLEOTIDE SEQUENCE</scope>
</reference>
<reference evidence="2" key="1">
    <citation type="journal article" date="2014" name="Nat. Commun.">
        <title>The rainbow trout genome provides novel insights into evolution after whole-genome duplication in vertebrates.</title>
        <authorList>
            <person name="Berthelot C."/>
            <person name="Brunet F."/>
            <person name="Chalopin D."/>
            <person name="Juanchich A."/>
            <person name="Bernard M."/>
            <person name="Noel B."/>
            <person name="Bento P."/>
            <person name="Da Silva C."/>
            <person name="Labadie K."/>
            <person name="Alberti A."/>
            <person name="Aury J.M."/>
            <person name="Louis A."/>
            <person name="Dehais P."/>
            <person name="Bardou P."/>
            <person name="Montfort J."/>
            <person name="Klopp C."/>
            <person name="Cabau C."/>
            <person name="Gaspin C."/>
            <person name="Thorgaard G.H."/>
            <person name="Boussaha M."/>
            <person name="Quillet E."/>
            <person name="Guyomard R."/>
            <person name="Galiana D."/>
            <person name="Bobe J."/>
            <person name="Volff J.N."/>
            <person name="Genet C."/>
            <person name="Wincker P."/>
            <person name="Jaillon O."/>
            <person name="Roest Crollius H."/>
            <person name="Guiguen Y."/>
        </authorList>
    </citation>
    <scope>NUCLEOTIDE SEQUENCE [LARGE SCALE GENOMIC DNA]</scope>
</reference>
<dbReference type="Proteomes" id="UP000193380">
    <property type="component" value="Unassembled WGS sequence"/>
</dbReference>
<organism evidence="2 3">
    <name type="scientific">Oncorhynchus mykiss</name>
    <name type="common">Rainbow trout</name>
    <name type="synonym">Salmo gairdneri</name>
    <dbReference type="NCBI Taxonomy" id="8022"/>
    <lineage>
        <taxon>Eukaryota</taxon>
        <taxon>Metazoa</taxon>
        <taxon>Chordata</taxon>
        <taxon>Craniata</taxon>
        <taxon>Vertebrata</taxon>
        <taxon>Euteleostomi</taxon>
        <taxon>Actinopterygii</taxon>
        <taxon>Neopterygii</taxon>
        <taxon>Teleostei</taxon>
        <taxon>Protacanthopterygii</taxon>
        <taxon>Salmoniformes</taxon>
        <taxon>Salmonidae</taxon>
        <taxon>Salmoninae</taxon>
        <taxon>Oncorhynchus</taxon>
    </lineage>
</organism>
<feature type="region of interest" description="Disordered" evidence="1">
    <location>
        <begin position="27"/>
        <end position="57"/>
    </location>
</feature>
<evidence type="ECO:0000313" key="3">
    <source>
        <dbReference type="Proteomes" id="UP000193380"/>
    </source>
</evidence>
<dbReference type="AlphaFoldDB" id="A0A060Z9C4"/>
<protein>
    <submittedName>
        <fullName evidence="2">Uncharacterized protein</fullName>
    </submittedName>
</protein>
<name>A0A060Z9C4_ONCMY</name>
<gene>
    <name evidence="2" type="ORF">GSONMT00006345001</name>
</gene>
<sequence>MQSFLQIPEGDRDRIYQEERERSLTTSTIINHSPNNTTTPRHTQTEGEERGCVLDRG</sequence>
<feature type="compositionally biased region" description="Polar residues" evidence="1">
    <location>
        <begin position="27"/>
        <end position="42"/>
    </location>
</feature>
<feature type="compositionally biased region" description="Basic and acidic residues" evidence="1">
    <location>
        <begin position="43"/>
        <end position="57"/>
    </location>
</feature>
<dbReference type="EMBL" id="FR959302">
    <property type="protein sequence ID" value="CDR00641.1"/>
    <property type="molecule type" value="Genomic_DNA"/>
</dbReference>
<proteinExistence type="predicted"/>
<evidence type="ECO:0000256" key="1">
    <source>
        <dbReference type="SAM" id="MobiDB-lite"/>
    </source>
</evidence>
<dbReference type="PaxDb" id="8022-A0A060Z9C4"/>
<evidence type="ECO:0000313" key="2">
    <source>
        <dbReference type="EMBL" id="CDR00641.1"/>
    </source>
</evidence>